<comment type="caution">
    <text evidence="1">The sequence shown here is derived from an EMBL/GenBank/DDBJ whole genome shotgun (WGS) entry which is preliminary data.</text>
</comment>
<protein>
    <recommendedName>
        <fullName evidence="3">Phage tail protein</fullName>
    </recommendedName>
</protein>
<reference evidence="1" key="1">
    <citation type="submission" date="2019-11" db="EMBL/GenBank/DDBJ databases">
        <title>Whole genome comparisons of Staphylococcus agnetis isolates from cattle and chickens.</title>
        <authorList>
            <person name="Rhoads D."/>
            <person name="Shwani A."/>
            <person name="Adkins P."/>
            <person name="Calcutt M."/>
            <person name="Middleton J."/>
        </authorList>
    </citation>
    <scope>NUCLEOTIDE SEQUENCE</scope>
    <source>
        <strain evidence="1">1387</strain>
    </source>
</reference>
<accession>A0AAW9YYV6</accession>
<organism evidence="1 2">
    <name type="scientific">Staphylococcus agnetis</name>
    <dbReference type="NCBI Taxonomy" id="985762"/>
    <lineage>
        <taxon>Bacteria</taxon>
        <taxon>Bacillati</taxon>
        <taxon>Bacillota</taxon>
        <taxon>Bacilli</taxon>
        <taxon>Bacillales</taxon>
        <taxon>Staphylococcaceae</taxon>
        <taxon>Staphylococcus</taxon>
    </lineage>
</organism>
<name>A0AAW9YYV6_9STAP</name>
<evidence type="ECO:0000313" key="1">
    <source>
        <dbReference type="EMBL" id="NJI03270.1"/>
    </source>
</evidence>
<dbReference type="Proteomes" id="UP000646308">
    <property type="component" value="Unassembled WGS sequence"/>
</dbReference>
<dbReference type="RefSeq" id="WP_165805097.1">
    <property type="nucleotide sequence ID" value="NZ_WMFL01000082.1"/>
</dbReference>
<dbReference type="NCBIfam" id="NF047360">
    <property type="entry name" value="tail_chap_PVL"/>
    <property type="match status" value="1"/>
</dbReference>
<proteinExistence type="predicted"/>
<dbReference type="InterPro" id="IPR057006">
    <property type="entry name" value="Phage_TAC_19"/>
</dbReference>
<dbReference type="AlphaFoldDB" id="A0AAW9YYV6"/>
<sequence>MAKALVLEINGENKKFYKKGSFKGRQARKGSRLAMLVSTYAKKTDGLTFEEVEKFDETIDQVEKMIVEDLYDNQFTVDELQDGVDGDKYFQVIMGEVSGSSEDTGKK</sequence>
<evidence type="ECO:0000313" key="2">
    <source>
        <dbReference type="Proteomes" id="UP000646308"/>
    </source>
</evidence>
<gene>
    <name evidence="1" type="ORF">GLV84_10565</name>
</gene>
<evidence type="ECO:0008006" key="3">
    <source>
        <dbReference type="Google" id="ProtNLM"/>
    </source>
</evidence>
<dbReference type="EMBL" id="WMFL01000082">
    <property type="protein sequence ID" value="NJI03270.1"/>
    <property type="molecule type" value="Genomic_DNA"/>
</dbReference>
<dbReference type="Pfam" id="PF23857">
    <property type="entry name" value="Phage_TAC_19"/>
    <property type="match status" value="1"/>
</dbReference>